<evidence type="ECO:0000259" key="5">
    <source>
        <dbReference type="PROSITE" id="PS50103"/>
    </source>
</evidence>
<feature type="zinc finger region" description="C3H1-type" evidence="4">
    <location>
        <begin position="164"/>
        <end position="192"/>
    </location>
</feature>
<evidence type="ECO:0000256" key="3">
    <source>
        <dbReference type="ARBA" id="ARBA00022833"/>
    </source>
</evidence>
<feature type="domain" description="C3H1-type" evidence="5">
    <location>
        <begin position="164"/>
        <end position="192"/>
    </location>
</feature>
<keyword evidence="1 4" id="KW-0479">Metal-binding</keyword>
<evidence type="ECO:0000313" key="6">
    <source>
        <dbReference type="EMBL" id="CUG86185.1"/>
    </source>
</evidence>
<evidence type="ECO:0000256" key="2">
    <source>
        <dbReference type="ARBA" id="ARBA00022771"/>
    </source>
</evidence>
<dbReference type="SUPFAM" id="SSF90229">
    <property type="entry name" value="CCCH zinc finger"/>
    <property type="match status" value="1"/>
</dbReference>
<dbReference type="OMA" id="CNFLHIG"/>
<keyword evidence="3 4" id="KW-0862">Zinc</keyword>
<keyword evidence="7" id="KW-1185">Reference proteome</keyword>
<evidence type="ECO:0000256" key="1">
    <source>
        <dbReference type="ARBA" id="ARBA00022723"/>
    </source>
</evidence>
<dbReference type="AlphaFoldDB" id="A0A0S4J8D0"/>
<dbReference type="PROSITE" id="PS50103">
    <property type="entry name" value="ZF_C3H1"/>
    <property type="match status" value="1"/>
</dbReference>
<dbReference type="EMBL" id="CYKH01001251">
    <property type="protein sequence ID" value="CUG86185.1"/>
    <property type="molecule type" value="Genomic_DNA"/>
</dbReference>
<dbReference type="Proteomes" id="UP000051952">
    <property type="component" value="Unassembled WGS sequence"/>
</dbReference>
<evidence type="ECO:0000313" key="7">
    <source>
        <dbReference type="Proteomes" id="UP000051952"/>
    </source>
</evidence>
<dbReference type="Pfam" id="PF00642">
    <property type="entry name" value="zf-CCCH"/>
    <property type="match status" value="1"/>
</dbReference>
<organism evidence="6 7">
    <name type="scientific">Bodo saltans</name>
    <name type="common">Flagellated protozoan</name>
    <dbReference type="NCBI Taxonomy" id="75058"/>
    <lineage>
        <taxon>Eukaryota</taxon>
        <taxon>Discoba</taxon>
        <taxon>Euglenozoa</taxon>
        <taxon>Kinetoplastea</taxon>
        <taxon>Metakinetoplastina</taxon>
        <taxon>Eubodonida</taxon>
        <taxon>Bodonidae</taxon>
        <taxon>Bodo</taxon>
    </lineage>
</organism>
<dbReference type="InterPro" id="IPR036855">
    <property type="entry name" value="Znf_CCCH_sf"/>
</dbReference>
<keyword evidence="2 4" id="KW-0863">Zinc-finger</keyword>
<evidence type="ECO:0000256" key="4">
    <source>
        <dbReference type="PROSITE-ProRule" id="PRU00723"/>
    </source>
</evidence>
<dbReference type="InterPro" id="IPR000571">
    <property type="entry name" value="Znf_CCCH"/>
</dbReference>
<dbReference type="OrthoDB" id="247470at2759"/>
<sequence length="195" mass="20765">MTASSTTDSNRLVEELPVSYLCVGRKLQEKPYEAIHPLDLSQSLTQQMALRPPPFVAQDTLFQYYSILQGHCNIPVLQVQSIELFSSSSAPSSVPSAGCGVNAQPQQLPSAQQVVSSSSMGMGGGGGGVLGSAPSSNYGQVSSGGDGESYRLAQIRQNERHVNSKSARVCSYFNTREGCRRGPNCPFIHNAGIIL</sequence>
<proteinExistence type="predicted"/>
<reference evidence="7" key="1">
    <citation type="submission" date="2015-09" db="EMBL/GenBank/DDBJ databases">
        <authorList>
            <consortium name="Pathogen Informatics"/>
        </authorList>
    </citation>
    <scope>NUCLEOTIDE SEQUENCE [LARGE SCALE GENOMIC DNA]</scope>
    <source>
        <strain evidence="7">Lake Konstanz</strain>
    </source>
</reference>
<protein>
    <recommendedName>
        <fullName evidence="5">C3H1-type domain-containing protein</fullName>
    </recommendedName>
</protein>
<accession>A0A0S4J8D0</accession>
<gene>
    <name evidence="6" type="ORF">BSAL_00685</name>
</gene>
<name>A0A0S4J8D0_BODSA</name>
<dbReference type="GO" id="GO:0008270">
    <property type="term" value="F:zinc ion binding"/>
    <property type="evidence" value="ECO:0007669"/>
    <property type="project" value="UniProtKB-KW"/>
</dbReference>
<dbReference type="VEuPathDB" id="TriTrypDB:BSAL_00685"/>
<dbReference type="SMART" id="SM00356">
    <property type="entry name" value="ZnF_C3H1"/>
    <property type="match status" value="1"/>
</dbReference>